<dbReference type="InterPro" id="IPR034122">
    <property type="entry name" value="Retropepsin-like_bacterial"/>
</dbReference>
<name>A0A0N1EX40_9GAMM</name>
<sequence length="373" mass="42943">MQSTLYVKVITLLLLASVALNGYFLWPKEQVQLASKPTLITHENTLINDKSKTNPLYEQATADFQQQRFSQAVTSYQKLKNTHPLHAERLYFHWLDTLDNWLKNNELTVADTFLQAFLNKYPYDIKMLRLNAEHLVKNQQIHQAIVAFFSLNSFANESEQAVILQRLQQLTFAQINTLSKQHAWQKIVSQTSVWLDYDNDNPHYLLALANAYYQLDDITSSQSTLERFAVEHPLQKQVDELQMQITHAQSGVDLISLKSYGAHYLLNMQINSSFNTELMIDTGASYTVIPNTVFQALRPIPDYIDSIRVNTANGQAIAQRYQVDSILIGKQYIENFEVLVIDSHSDYGLLGMNFLQLFKFNINQQTNQLELAK</sequence>
<keyword evidence="1" id="KW-0378">Hydrolase</keyword>
<dbReference type="Pfam" id="PF13975">
    <property type="entry name" value="gag-asp_proteas"/>
    <property type="match status" value="1"/>
</dbReference>
<evidence type="ECO:0000313" key="5">
    <source>
        <dbReference type="Proteomes" id="UP000037848"/>
    </source>
</evidence>
<dbReference type="Gene3D" id="2.40.70.10">
    <property type="entry name" value="Acid Proteases"/>
    <property type="match status" value="1"/>
</dbReference>
<dbReference type="SUPFAM" id="SSF48452">
    <property type="entry name" value="TPR-like"/>
    <property type="match status" value="1"/>
</dbReference>
<dbReference type="InterPro" id="IPR021109">
    <property type="entry name" value="Peptidase_aspartic_dom_sf"/>
</dbReference>
<evidence type="ECO:0000256" key="1">
    <source>
        <dbReference type="ARBA" id="ARBA00022801"/>
    </source>
</evidence>
<protein>
    <recommendedName>
        <fullName evidence="3">Peptidase A2 domain-containing protein</fullName>
    </recommendedName>
</protein>
<keyword evidence="5" id="KW-1185">Reference proteome</keyword>
<dbReference type="PROSITE" id="PS50175">
    <property type="entry name" value="ASP_PROT_RETROV"/>
    <property type="match status" value="1"/>
</dbReference>
<dbReference type="SUPFAM" id="SSF50630">
    <property type="entry name" value="Acid proteases"/>
    <property type="match status" value="1"/>
</dbReference>
<dbReference type="InterPro" id="IPR011990">
    <property type="entry name" value="TPR-like_helical_dom_sf"/>
</dbReference>
<dbReference type="Gene3D" id="1.25.40.10">
    <property type="entry name" value="Tetratricopeptide repeat domain"/>
    <property type="match status" value="1"/>
</dbReference>
<evidence type="ECO:0000259" key="3">
    <source>
        <dbReference type="PROSITE" id="PS50175"/>
    </source>
</evidence>
<accession>A0A0N1EX40</accession>
<dbReference type="Pfam" id="PF13174">
    <property type="entry name" value="TPR_6"/>
    <property type="match status" value="1"/>
</dbReference>
<dbReference type="AlphaFoldDB" id="A0A0N1EX40"/>
<dbReference type="GO" id="GO:0004190">
    <property type="term" value="F:aspartic-type endopeptidase activity"/>
    <property type="evidence" value="ECO:0007669"/>
    <property type="project" value="InterPro"/>
</dbReference>
<organism evidence="4 5">
    <name type="scientific">Pseudoalteromonas porphyrae</name>
    <dbReference type="NCBI Taxonomy" id="187330"/>
    <lineage>
        <taxon>Bacteria</taxon>
        <taxon>Pseudomonadati</taxon>
        <taxon>Pseudomonadota</taxon>
        <taxon>Gammaproteobacteria</taxon>
        <taxon>Alteromonadales</taxon>
        <taxon>Pseudoalteromonadaceae</taxon>
        <taxon>Pseudoalteromonas</taxon>
    </lineage>
</organism>
<keyword evidence="2" id="KW-0812">Transmembrane</keyword>
<dbReference type="PROSITE" id="PS00141">
    <property type="entry name" value="ASP_PROTEASE"/>
    <property type="match status" value="1"/>
</dbReference>
<dbReference type="OrthoDB" id="5697241at2"/>
<reference evidence="4 5" key="1">
    <citation type="submission" date="2015-08" db="EMBL/GenBank/DDBJ databases">
        <title>Draft Genome Sequence of Pseudoalteromonas porphyrae UCD-SED14.</title>
        <authorList>
            <person name="Coil D.A."/>
            <person name="Jospin G."/>
            <person name="Lee R.D."/>
            <person name="Eisen J.A."/>
        </authorList>
    </citation>
    <scope>NUCLEOTIDE SEQUENCE [LARGE SCALE GENOMIC DNA]</scope>
    <source>
        <strain evidence="4 5">UCD-SED14</strain>
    </source>
</reference>
<dbReference type="PATRIC" id="fig|187330.3.peg.4327"/>
<evidence type="ECO:0000313" key="4">
    <source>
        <dbReference type="EMBL" id="KPH62907.1"/>
    </source>
</evidence>
<dbReference type="Proteomes" id="UP000037848">
    <property type="component" value="Unassembled WGS sequence"/>
</dbReference>
<dbReference type="STRING" id="187330.AMS58_11765"/>
<proteinExistence type="predicted"/>
<evidence type="ECO:0000256" key="2">
    <source>
        <dbReference type="SAM" id="Phobius"/>
    </source>
</evidence>
<dbReference type="InterPro" id="IPR019734">
    <property type="entry name" value="TPR_rpt"/>
</dbReference>
<keyword evidence="2" id="KW-0472">Membrane</keyword>
<dbReference type="EMBL" id="LHPH01000011">
    <property type="protein sequence ID" value="KPH62907.1"/>
    <property type="molecule type" value="Genomic_DNA"/>
</dbReference>
<dbReference type="RefSeq" id="WP_054454428.1">
    <property type="nucleotide sequence ID" value="NZ_LHPH01000011.1"/>
</dbReference>
<keyword evidence="2" id="KW-1133">Transmembrane helix</keyword>
<feature type="transmembrane region" description="Helical" evidence="2">
    <location>
        <begin position="6"/>
        <end position="26"/>
    </location>
</feature>
<gene>
    <name evidence="4" type="ORF">ADS77_10995</name>
</gene>
<dbReference type="GO" id="GO:0006508">
    <property type="term" value="P:proteolysis"/>
    <property type="evidence" value="ECO:0007669"/>
    <property type="project" value="InterPro"/>
</dbReference>
<dbReference type="InterPro" id="IPR001969">
    <property type="entry name" value="Aspartic_peptidase_AS"/>
</dbReference>
<dbReference type="InterPro" id="IPR001995">
    <property type="entry name" value="Peptidase_A2_cat"/>
</dbReference>
<comment type="caution">
    <text evidence="4">The sequence shown here is derived from an EMBL/GenBank/DDBJ whole genome shotgun (WGS) entry which is preliminary data.</text>
</comment>
<dbReference type="CDD" id="cd05483">
    <property type="entry name" value="retropepsin_like_bacteria"/>
    <property type="match status" value="1"/>
</dbReference>
<feature type="domain" description="Peptidase A2" evidence="3">
    <location>
        <begin position="276"/>
        <end position="354"/>
    </location>
</feature>